<accession>A0A8S1W408</accession>
<evidence type="ECO:0000313" key="2">
    <source>
        <dbReference type="EMBL" id="CAD8183981.1"/>
    </source>
</evidence>
<keyword evidence="1" id="KW-0812">Transmembrane</keyword>
<comment type="caution">
    <text evidence="2">The sequence shown here is derived from an EMBL/GenBank/DDBJ whole genome shotgun (WGS) entry which is preliminary data.</text>
</comment>
<reference evidence="2" key="1">
    <citation type="submission" date="2021-01" db="EMBL/GenBank/DDBJ databases">
        <authorList>
            <consortium name="Genoscope - CEA"/>
            <person name="William W."/>
        </authorList>
    </citation>
    <scope>NUCLEOTIDE SEQUENCE</scope>
</reference>
<keyword evidence="1" id="KW-1133">Transmembrane helix</keyword>
<evidence type="ECO:0000313" key="3">
    <source>
        <dbReference type="Proteomes" id="UP000683925"/>
    </source>
</evidence>
<gene>
    <name evidence="2" type="ORF">POCTA_138.1.T0820082</name>
</gene>
<sequence length="120" mass="13698">MILEVFEFLVHALYLALGYLIPISMGAVAYASNDKTKMSRWLIHFLLIHILNQTLFPILAFIGLQTLNDTIGVCILILPTYVSFETLEQLVENNYNNILAPKMEILRQMAYVGLQKLNLL</sequence>
<proteinExistence type="predicted"/>
<protein>
    <submittedName>
        <fullName evidence="2">Uncharacterized protein</fullName>
    </submittedName>
</protein>
<dbReference type="AlphaFoldDB" id="A0A8S1W408"/>
<feature type="transmembrane region" description="Helical" evidence="1">
    <location>
        <begin position="42"/>
        <end position="64"/>
    </location>
</feature>
<keyword evidence="1" id="KW-0472">Membrane</keyword>
<organism evidence="2 3">
    <name type="scientific">Paramecium octaurelia</name>
    <dbReference type="NCBI Taxonomy" id="43137"/>
    <lineage>
        <taxon>Eukaryota</taxon>
        <taxon>Sar</taxon>
        <taxon>Alveolata</taxon>
        <taxon>Ciliophora</taxon>
        <taxon>Intramacronucleata</taxon>
        <taxon>Oligohymenophorea</taxon>
        <taxon>Peniculida</taxon>
        <taxon>Parameciidae</taxon>
        <taxon>Paramecium</taxon>
    </lineage>
</organism>
<feature type="transmembrane region" description="Helical" evidence="1">
    <location>
        <begin position="12"/>
        <end position="30"/>
    </location>
</feature>
<name>A0A8S1W408_PAROT</name>
<dbReference type="OrthoDB" id="305461at2759"/>
<evidence type="ECO:0000256" key="1">
    <source>
        <dbReference type="SAM" id="Phobius"/>
    </source>
</evidence>
<keyword evidence="3" id="KW-1185">Reference proteome</keyword>
<dbReference type="Proteomes" id="UP000683925">
    <property type="component" value="Unassembled WGS sequence"/>
</dbReference>
<dbReference type="EMBL" id="CAJJDP010000081">
    <property type="protein sequence ID" value="CAD8183981.1"/>
    <property type="molecule type" value="Genomic_DNA"/>
</dbReference>